<keyword evidence="5" id="KW-1185">Reference proteome</keyword>
<dbReference type="PANTHER" id="PTHR32089">
    <property type="entry name" value="METHYL-ACCEPTING CHEMOTAXIS PROTEIN MCPB"/>
    <property type="match status" value="1"/>
</dbReference>
<dbReference type="Gene3D" id="1.10.287.950">
    <property type="entry name" value="Methyl-accepting chemotaxis protein"/>
    <property type="match status" value="1"/>
</dbReference>
<dbReference type="PROSITE" id="PS50111">
    <property type="entry name" value="CHEMOTAXIS_TRANSDUC_2"/>
    <property type="match status" value="1"/>
</dbReference>
<gene>
    <name evidence="4" type="ORF">GPA26_23405</name>
</gene>
<evidence type="ECO:0000259" key="3">
    <source>
        <dbReference type="PROSITE" id="PS50111"/>
    </source>
</evidence>
<dbReference type="InterPro" id="IPR004089">
    <property type="entry name" value="MCPsignal_dom"/>
</dbReference>
<sequence>MVADEVLKLAERTATSTKSINSTADAVRADTDAALGAMRLVVEDVLAGSASLEQTELRLAEIVAVARQSAGLAVQEREALGQQTEASNQIAGTMERISCGLDASQQAVAKIRDAGAELCDTALELEHLTAHLRVAGK</sequence>
<organism evidence="4 5">
    <name type="scientific">Aromatoleum petrolei</name>
    <dbReference type="NCBI Taxonomy" id="76116"/>
    <lineage>
        <taxon>Bacteria</taxon>
        <taxon>Pseudomonadati</taxon>
        <taxon>Pseudomonadota</taxon>
        <taxon>Betaproteobacteria</taxon>
        <taxon>Rhodocyclales</taxon>
        <taxon>Rhodocyclaceae</taxon>
        <taxon>Aromatoleum</taxon>
    </lineage>
</organism>
<dbReference type="PANTHER" id="PTHR32089:SF112">
    <property type="entry name" value="LYSOZYME-LIKE PROTEIN-RELATED"/>
    <property type="match status" value="1"/>
</dbReference>
<keyword evidence="1 2" id="KW-0807">Transducer</keyword>
<proteinExistence type="predicted"/>
<evidence type="ECO:0000256" key="1">
    <source>
        <dbReference type="ARBA" id="ARBA00023224"/>
    </source>
</evidence>
<feature type="domain" description="Methyl-accepting transducer" evidence="3">
    <location>
        <begin position="1"/>
        <end position="98"/>
    </location>
</feature>
<evidence type="ECO:0000256" key="2">
    <source>
        <dbReference type="PROSITE-ProRule" id="PRU00284"/>
    </source>
</evidence>
<reference evidence="4 5" key="1">
    <citation type="submission" date="2019-12" db="EMBL/GenBank/DDBJ databases">
        <title>Comparative genomics gives insights into the taxonomy of the Azoarcus-Aromatoleum group and reveals separate origins of nif in the plant-associated Azoarcus and non-plant-associated Aromatoleum sub-groups.</title>
        <authorList>
            <person name="Lafos M."/>
            <person name="Maluk M."/>
            <person name="Batista M."/>
            <person name="Junghare M."/>
            <person name="Carmona M."/>
            <person name="Faoro H."/>
            <person name="Cruz L.M."/>
            <person name="Battistoni F."/>
            <person name="De Souza E."/>
            <person name="Pedrosa F."/>
            <person name="Chen W.-M."/>
            <person name="Poole P.S."/>
            <person name="Dixon R.A."/>
            <person name="James E.K."/>
        </authorList>
    </citation>
    <scope>NUCLEOTIDE SEQUENCE [LARGE SCALE GENOMIC DNA]</scope>
    <source>
        <strain evidence="4 5">ToN1</strain>
    </source>
</reference>
<evidence type="ECO:0000313" key="5">
    <source>
        <dbReference type="Proteomes" id="UP000652074"/>
    </source>
</evidence>
<comment type="caution">
    <text evidence="4">The sequence shown here is derived from an EMBL/GenBank/DDBJ whole genome shotgun (WGS) entry which is preliminary data.</text>
</comment>
<evidence type="ECO:0000313" key="4">
    <source>
        <dbReference type="EMBL" id="NMF91414.1"/>
    </source>
</evidence>
<dbReference type="EMBL" id="WTVR01000082">
    <property type="protein sequence ID" value="NMF91414.1"/>
    <property type="molecule type" value="Genomic_DNA"/>
</dbReference>
<name>A0ABX1MTV9_9RHOO</name>
<protein>
    <recommendedName>
        <fullName evidence="3">Methyl-accepting transducer domain-containing protein</fullName>
    </recommendedName>
</protein>
<dbReference type="SUPFAM" id="SSF58104">
    <property type="entry name" value="Methyl-accepting chemotaxis protein (MCP) signaling domain"/>
    <property type="match status" value="1"/>
</dbReference>
<dbReference type="Pfam" id="PF00015">
    <property type="entry name" value="MCPsignal"/>
    <property type="match status" value="1"/>
</dbReference>
<dbReference type="Proteomes" id="UP000652074">
    <property type="component" value="Unassembled WGS sequence"/>
</dbReference>
<accession>A0ABX1MTV9</accession>